<evidence type="ECO:0000313" key="3">
    <source>
        <dbReference type="Proteomes" id="UP000295142"/>
    </source>
</evidence>
<organism evidence="2 3">
    <name type="scientific">Rhodovulum euryhalinum</name>
    <dbReference type="NCBI Taxonomy" id="35805"/>
    <lineage>
        <taxon>Bacteria</taxon>
        <taxon>Pseudomonadati</taxon>
        <taxon>Pseudomonadota</taxon>
        <taxon>Alphaproteobacteria</taxon>
        <taxon>Rhodobacterales</taxon>
        <taxon>Paracoccaceae</taxon>
        <taxon>Rhodovulum</taxon>
    </lineage>
</organism>
<accession>A0A4R2KLK9</accession>
<name>A0A4R2KLK9_9RHOB</name>
<feature type="signal peptide" evidence="1">
    <location>
        <begin position="1"/>
        <end position="18"/>
    </location>
</feature>
<dbReference type="Proteomes" id="UP000295142">
    <property type="component" value="Unassembled WGS sequence"/>
</dbReference>
<evidence type="ECO:0000313" key="2">
    <source>
        <dbReference type="EMBL" id="TCO73407.1"/>
    </source>
</evidence>
<feature type="chain" id="PRO_5021004101" description="Lipoprotein" evidence="1">
    <location>
        <begin position="19"/>
        <end position="108"/>
    </location>
</feature>
<dbReference type="PROSITE" id="PS51257">
    <property type="entry name" value="PROKAR_LIPOPROTEIN"/>
    <property type="match status" value="1"/>
</dbReference>
<gene>
    <name evidence="2" type="ORF">EV655_102172</name>
</gene>
<comment type="caution">
    <text evidence="2">The sequence shown here is derived from an EMBL/GenBank/DDBJ whole genome shotgun (WGS) entry which is preliminary data.</text>
</comment>
<dbReference type="OrthoDB" id="7867825at2"/>
<dbReference type="EMBL" id="SLWW01000002">
    <property type="protein sequence ID" value="TCO73407.1"/>
    <property type="molecule type" value="Genomic_DNA"/>
</dbReference>
<evidence type="ECO:0008006" key="4">
    <source>
        <dbReference type="Google" id="ProtNLM"/>
    </source>
</evidence>
<dbReference type="RefSeq" id="WP_132541658.1">
    <property type="nucleotide sequence ID" value="NZ_SLWW01000002.1"/>
</dbReference>
<keyword evidence="3" id="KW-1185">Reference proteome</keyword>
<protein>
    <recommendedName>
        <fullName evidence="4">Lipoprotein</fullName>
    </recommendedName>
</protein>
<dbReference type="AlphaFoldDB" id="A0A4R2KLK9"/>
<proteinExistence type="predicted"/>
<reference evidence="2 3" key="1">
    <citation type="submission" date="2019-03" db="EMBL/GenBank/DDBJ databases">
        <title>Genomic Encyclopedia of Type Strains, Phase IV (KMG-IV): sequencing the most valuable type-strain genomes for metagenomic binning, comparative biology and taxonomic classification.</title>
        <authorList>
            <person name="Goeker M."/>
        </authorList>
    </citation>
    <scope>NUCLEOTIDE SEQUENCE [LARGE SCALE GENOMIC DNA]</scope>
    <source>
        <strain evidence="2 3">DSM 4868</strain>
    </source>
</reference>
<keyword evidence="1" id="KW-0732">Signal</keyword>
<sequence>MRTGAVALLVLVAGCVTATPRSDSTLLRPDSGGFAIDGSPLRIDFGRAPGGVIAALTRELGPARTLPLDGCPDGIEQRLAWGDLVVSFTPEQFVGWRKQDAAAGQTCG</sequence>
<evidence type="ECO:0000256" key="1">
    <source>
        <dbReference type="SAM" id="SignalP"/>
    </source>
</evidence>